<dbReference type="OrthoDB" id="79380at2759"/>
<name>A0A024UD85_9STRA</name>
<dbReference type="EMBL" id="KI913959">
    <property type="protein sequence ID" value="ETW03837.1"/>
    <property type="molecule type" value="Genomic_DNA"/>
</dbReference>
<accession>A0A024UD85</accession>
<proteinExistence type="predicted"/>
<gene>
    <name evidence="2" type="ORF">H310_05193</name>
</gene>
<evidence type="ECO:0000256" key="1">
    <source>
        <dbReference type="SAM" id="MobiDB-lite"/>
    </source>
</evidence>
<dbReference type="VEuPathDB" id="FungiDB:H310_05193"/>
<dbReference type="RefSeq" id="XP_008868066.1">
    <property type="nucleotide sequence ID" value="XM_008869844.1"/>
</dbReference>
<evidence type="ECO:0000313" key="2">
    <source>
        <dbReference type="EMBL" id="ETW03837.1"/>
    </source>
</evidence>
<reference evidence="2" key="1">
    <citation type="submission" date="2013-12" db="EMBL/GenBank/DDBJ databases">
        <title>The Genome Sequence of Aphanomyces invadans NJM9701.</title>
        <authorList>
            <consortium name="The Broad Institute Genomics Platform"/>
            <person name="Russ C."/>
            <person name="Tyler B."/>
            <person name="van West P."/>
            <person name="Dieguez-Uribeondo J."/>
            <person name="Young S.K."/>
            <person name="Zeng Q."/>
            <person name="Gargeya S."/>
            <person name="Fitzgerald M."/>
            <person name="Abouelleil A."/>
            <person name="Alvarado L."/>
            <person name="Chapman S.B."/>
            <person name="Gainer-Dewar J."/>
            <person name="Goldberg J."/>
            <person name="Griggs A."/>
            <person name="Gujja S."/>
            <person name="Hansen M."/>
            <person name="Howarth C."/>
            <person name="Imamovic A."/>
            <person name="Ireland A."/>
            <person name="Larimer J."/>
            <person name="McCowan C."/>
            <person name="Murphy C."/>
            <person name="Pearson M."/>
            <person name="Poon T.W."/>
            <person name="Priest M."/>
            <person name="Roberts A."/>
            <person name="Saif S."/>
            <person name="Shea T."/>
            <person name="Sykes S."/>
            <person name="Wortman J."/>
            <person name="Nusbaum C."/>
            <person name="Birren B."/>
        </authorList>
    </citation>
    <scope>NUCLEOTIDE SEQUENCE [LARGE SCALE GENOMIC DNA]</scope>
    <source>
        <strain evidence="2">NJM9701</strain>
    </source>
</reference>
<sequence>MEPPYERGADAPTAADSTVTLCFFNGCSQPARPGSVKCAFHRKKGTCVGPACRNQVYARGRCVLHGARKPCTYPDGCDGFARSRGLCSRHSRGGQPNHSDDVSNAPDRSSSMHKSGNYIRHRQPHHPYFASPQQRGALSPAKMLLEVDPKARSCLDGLLQLNQHHHDQDHVYSTMHQMNPSPRTLPPLLPSRAAPCTYTNPTSLPTLPSIRSWLNHPPCIMY</sequence>
<dbReference type="AlphaFoldDB" id="A0A024UD85"/>
<organism evidence="2">
    <name type="scientific">Aphanomyces invadans</name>
    <dbReference type="NCBI Taxonomy" id="157072"/>
    <lineage>
        <taxon>Eukaryota</taxon>
        <taxon>Sar</taxon>
        <taxon>Stramenopiles</taxon>
        <taxon>Oomycota</taxon>
        <taxon>Saprolegniomycetes</taxon>
        <taxon>Saprolegniales</taxon>
        <taxon>Verrucalvaceae</taxon>
        <taxon>Aphanomyces</taxon>
    </lineage>
</organism>
<feature type="region of interest" description="Disordered" evidence="1">
    <location>
        <begin position="88"/>
        <end position="128"/>
    </location>
</feature>
<protein>
    <submittedName>
        <fullName evidence="2">Uncharacterized protein</fullName>
    </submittedName>
</protein>
<dbReference type="GeneID" id="20082243"/>